<dbReference type="GO" id="GO:0000976">
    <property type="term" value="F:transcription cis-regulatory region binding"/>
    <property type="evidence" value="ECO:0007669"/>
    <property type="project" value="TreeGrafter"/>
</dbReference>
<proteinExistence type="predicted"/>
<keyword evidence="3" id="KW-0804">Transcription</keyword>
<keyword evidence="7" id="KW-1185">Reference proteome</keyword>
<organism evidence="6 7">
    <name type="scientific">Amycolatopsis suaedae</name>
    <dbReference type="NCBI Taxonomy" id="2510978"/>
    <lineage>
        <taxon>Bacteria</taxon>
        <taxon>Bacillati</taxon>
        <taxon>Actinomycetota</taxon>
        <taxon>Actinomycetes</taxon>
        <taxon>Pseudonocardiales</taxon>
        <taxon>Pseudonocardiaceae</taxon>
        <taxon>Amycolatopsis</taxon>
    </lineage>
</organism>
<dbReference type="Pfam" id="PF02909">
    <property type="entry name" value="TetR_C_1"/>
    <property type="match status" value="1"/>
</dbReference>
<dbReference type="PROSITE" id="PS50977">
    <property type="entry name" value="HTH_TETR_2"/>
    <property type="match status" value="1"/>
</dbReference>
<dbReference type="PANTHER" id="PTHR30055">
    <property type="entry name" value="HTH-TYPE TRANSCRIPTIONAL REGULATOR RUTR"/>
    <property type="match status" value="1"/>
</dbReference>
<dbReference type="PANTHER" id="PTHR30055:SF151">
    <property type="entry name" value="TRANSCRIPTIONAL REGULATORY PROTEIN"/>
    <property type="match status" value="1"/>
</dbReference>
<accession>A0A4Q7J137</accession>
<dbReference type="InterPro" id="IPR001647">
    <property type="entry name" value="HTH_TetR"/>
</dbReference>
<evidence type="ECO:0000313" key="6">
    <source>
        <dbReference type="EMBL" id="RZQ60093.1"/>
    </source>
</evidence>
<dbReference type="Gene3D" id="1.10.357.10">
    <property type="entry name" value="Tetracycline Repressor, domain 2"/>
    <property type="match status" value="1"/>
</dbReference>
<dbReference type="AlphaFoldDB" id="A0A4Q7J137"/>
<dbReference type="SUPFAM" id="SSF48498">
    <property type="entry name" value="Tetracyclin repressor-like, C-terminal domain"/>
    <property type="match status" value="1"/>
</dbReference>
<evidence type="ECO:0000256" key="3">
    <source>
        <dbReference type="ARBA" id="ARBA00023163"/>
    </source>
</evidence>
<evidence type="ECO:0000256" key="1">
    <source>
        <dbReference type="ARBA" id="ARBA00023015"/>
    </source>
</evidence>
<reference evidence="6 7" key="1">
    <citation type="submission" date="2019-02" db="EMBL/GenBank/DDBJ databases">
        <title>Draft genome sequence of Amycolatopsis sp. 8-3EHSu isolated from roots of Suaeda maritima.</title>
        <authorList>
            <person name="Duangmal K."/>
            <person name="Chantavorakit T."/>
        </authorList>
    </citation>
    <scope>NUCLEOTIDE SEQUENCE [LARGE SCALE GENOMIC DNA]</scope>
    <source>
        <strain evidence="6 7">8-3EHSu</strain>
    </source>
</reference>
<dbReference type="GO" id="GO:0045892">
    <property type="term" value="P:negative regulation of DNA-templated transcription"/>
    <property type="evidence" value="ECO:0007669"/>
    <property type="project" value="InterPro"/>
</dbReference>
<feature type="DNA-binding region" description="H-T-H motif" evidence="4">
    <location>
        <begin position="35"/>
        <end position="54"/>
    </location>
</feature>
<dbReference type="RefSeq" id="WP_130479079.1">
    <property type="nucleotide sequence ID" value="NZ_SFCC01000019.1"/>
</dbReference>
<dbReference type="InterPro" id="IPR009057">
    <property type="entry name" value="Homeodomain-like_sf"/>
</dbReference>
<dbReference type="InterPro" id="IPR004111">
    <property type="entry name" value="Repressor_TetR_C"/>
</dbReference>
<dbReference type="Gene3D" id="1.10.10.60">
    <property type="entry name" value="Homeodomain-like"/>
    <property type="match status" value="1"/>
</dbReference>
<protein>
    <submittedName>
        <fullName evidence="6">TetR/AcrR family transcriptional regulator</fullName>
    </submittedName>
</protein>
<evidence type="ECO:0000256" key="4">
    <source>
        <dbReference type="PROSITE-ProRule" id="PRU00335"/>
    </source>
</evidence>
<dbReference type="InterPro" id="IPR036271">
    <property type="entry name" value="Tet_transcr_reg_TetR-rel_C_sf"/>
</dbReference>
<dbReference type="Proteomes" id="UP000292003">
    <property type="component" value="Unassembled WGS sequence"/>
</dbReference>
<feature type="domain" description="HTH tetR-type" evidence="5">
    <location>
        <begin position="12"/>
        <end position="72"/>
    </location>
</feature>
<evidence type="ECO:0000259" key="5">
    <source>
        <dbReference type="PROSITE" id="PS50977"/>
    </source>
</evidence>
<dbReference type="Pfam" id="PF00440">
    <property type="entry name" value="TetR_N"/>
    <property type="match status" value="1"/>
</dbReference>
<name>A0A4Q7J137_9PSEU</name>
<dbReference type="InterPro" id="IPR050109">
    <property type="entry name" value="HTH-type_TetR-like_transc_reg"/>
</dbReference>
<gene>
    <name evidence="6" type="ORF">EWH70_30800</name>
</gene>
<dbReference type="GO" id="GO:0003700">
    <property type="term" value="F:DNA-binding transcription factor activity"/>
    <property type="evidence" value="ECO:0007669"/>
    <property type="project" value="TreeGrafter"/>
</dbReference>
<dbReference type="OrthoDB" id="2570341at2"/>
<keyword evidence="2 4" id="KW-0238">DNA-binding</keyword>
<dbReference type="EMBL" id="SFCC01000019">
    <property type="protein sequence ID" value="RZQ60093.1"/>
    <property type="molecule type" value="Genomic_DNA"/>
</dbReference>
<comment type="caution">
    <text evidence="6">The sequence shown here is derived from an EMBL/GenBank/DDBJ whole genome shotgun (WGS) entry which is preliminary data.</text>
</comment>
<evidence type="ECO:0000313" key="7">
    <source>
        <dbReference type="Proteomes" id="UP000292003"/>
    </source>
</evidence>
<evidence type="ECO:0000256" key="2">
    <source>
        <dbReference type="ARBA" id="ARBA00023125"/>
    </source>
</evidence>
<dbReference type="SUPFAM" id="SSF46689">
    <property type="entry name" value="Homeodomain-like"/>
    <property type="match status" value="1"/>
</dbReference>
<keyword evidence="1" id="KW-0805">Transcription regulation</keyword>
<sequence length="230" mass="25468">MTEVRDPARRPPLTLSLIVSTAIGVADEGGLDAVTMRRVGERLNASGMALYRHVANRDELIALMIDKVVGEYAYPVPRPEGWRAALAASARQDWRSFFAHPWVLRATASTRPPMGPNMLANMEWALAVFDGLNVTGRERLHLLSSVVSYVHGLAMTWLPAASAGREGTARWWRDQLDSAGHDRYPRLAELTTDLAGDPSWQEEVDEEFEFGLARVLDGVEAYVSGRADRP</sequence>